<dbReference type="InterPro" id="IPR035167">
    <property type="entry name" value="DUF5316"/>
</dbReference>
<accession>A0A1I2EVD4</accession>
<dbReference type="RefSeq" id="WP_091188692.1">
    <property type="nucleotide sequence ID" value="NZ_FOMT01000005.1"/>
</dbReference>
<evidence type="ECO:0008006" key="4">
    <source>
        <dbReference type="Google" id="ProtNLM"/>
    </source>
</evidence>
<gene>
    <name evidence="2" type="ORF">SAMN05216378_4513</name>
</gene>
<reference evidence="3" key="1">
    <citation type="submission" date="2016-10" db="EMBL/GenBank/DDBJ databases">
        <authorList>
            <person name="Varghese N."/>
            <person name="Submissions S."/>
        </authorList>
    </citation>
    <scope>NUCLEOTIDE SEQUENCE [LARGE SCALE GENOMIC DNA]</scope>
    <source>
        <strain evidence="3">CGMCC 1.10784</strain>
    </source>
</reference>
<sequence length="67" mass="7656">MQWFIYIGIGFIFISGLMVGAWITGEQQRGNFYSENKSERPLKRKISTVALILGLISFGVAYLIHKF</sequence>
<keyword evidence="3" id="KW-1185">Reference proteome</keyword>
<evidence type="ECO:0000256" key="1">
    <source>
        <dbReference type="SAM" id="Phobius"/>
    </source>
</evidence>
<evidence type="ECO:0000313" key="3">
    <source>
        <dbReference type="Proteomes" id="UP000198855"/>
    </source>
</evidence>
<dbReference type="Proteomes" id="UP000198855">
    <property type="component" value="Unassembled WGS sequence"/>
</dbReference>
<dbReference type="EMBL" id="FOMT01000005">
    <property type="protein sequence ID" value="SFE96291.1"/>
    <property type="molecule type" value="Genomic_DNA"/>
</dbReference>
<protein>
    <recommendedName>
        <fullName evidence="4">Immunity protein 17</fullName>
    </recommendedName>
</protein>
<proteinExistence type="predicted"/>
<organism evidence="2 3">
    <name type="scientific">Paenibacillus catalpae</name>
    <dbReference type="NCBI Taxonomy" id="1045775"/>
    <lineage>
        <taxon>Bacteria</taxon>
        <taxon>Bacillati</taxon>
        <taxon>Bacillota</taxon>
        <taxon>Bacilli</taxon>
        <taxon>Bacillales</taxon>
        <taxon>Paenibacillaceae</taxon>
        <taxon>Paenibacillus</taxon>
    </lineage>
</organism>
<dbReference type="AlphaFoldDB" id="A0A1I2EVD4"/>
<name>A0A1I2EVD4_9BACL</name>
<keyword evidence="1" id="KW-0472">Membrane</keyword>
<dbReference type="Pfam" id="PF17247">
    <property type="entry name" value="DUF5316"/>
    <property type="match status" value="1"/>
</dbReference>
<evidence type="ECO:0000313" key="2">
    <source>
        <dbReference type="EMBL" id="SFE96291.1"/>
    </source>
</evidence>
<feature type="transmembrane region" description="Helical" evidence="1">
    <location>
        <begin position="6"/>
        <end position="25"/>
    </location>
</feature>
<keyword evidence="1" id="KW-0812">Transmembrane</keyword>
<dbReference type="OrthoDB" id="2940255at2"/>
<keyword evidence="1" id="KW-1133">Transmembrane helix</keyword>
<feature type="transmembrane region" description="Helical" evidence="1">
    <location>
        <begin position="46"/>
        <end position="64"/>
    </location>
</feature>